<dbReference type="InterPro" id="IPR011650">
    <property type="entry name" value="Peptidase_M20_dimer"/>
</dbReference>
<evidence type="ECO:0000256" key="1">
    <source>
        <dbReference type="ARBA" id="ARBA00001947"/>
    </source>
</evidence>
<dbReference type="NCBIfam" id="NF005591">
    <property type="entry name" value="PRK07318.1"/>
    <property type="match status" value="1"/>
</dbReference>
<keyword evidence="4" id="KW-0378">Hydrolase</keyword>
<evidence type="ECO:0000259" key="7">
    <source>
        <dbReference type="Pfam" id="PF07687"/>
    </source>
</evidence>
<dbReference type="Proteomes" id="UP001305815">
    <property type="component" value="Chromosome"/>
</dbReference>
<proteinExistence type="inferred from homology"/>
<gene>
    <name evidence="8" type="ORF">Lac1_26340</name>
</gene>
<evidence type="ECO:0000313" key="8">
    <source>
        <dbReference type="EMBL" id="BDZ78451.1"/>
    </source>
</evidence>
<evidence type="ECO:0000256" key="5">
    <source>
        <dbReference type="ARBA" id="ARBA00022833"/>
    </source>
</evidence>
<keyword evidence="9" id="KW-1185">Reference proteome</keyword>
<dbReference type="EMBL" id="AP027742">
    <property type="protein sequence ID" value="BDZ78451.1"/>
    <property type="molecule type" value="Genomic_DNA"/>
</dbReference>
<evidence type="ECO:0000256" key="4">
    <source>
        <dbReference type="ARBA" id="ARBA00022801"/>
    </source>
</evidence>
<comment type="similarity">
    <text evidence="2">Belongs to the peptidase M20A family.</text>
</comment>
<dbReference type="Pfam" id="PF07687">
    <property type="entry name" value="M20_dimer"/>
    <property type="match status" value="1"/>
</dbReference>
<feature type="domain" description="Peptidase M20 dimerisation" evidence="7">
    <location>
        <begin position="259"/>
        <end position="369"/>
    </location>
</feature>
<dbReference type="NCBIfam" id="TIGR01887">
    <property type="entry name" value="dipeptidaselike"/>
    <property type="match status" value="1"/>
</dbReference>
<sequence length="467" mass="52378">MEQKIDELVKSYRNDMIQSLEELVKIPSVINLESAGEGAPFGQEIRSALDALMELAKTLGFEVRDYDGYAAAVDFGAEGREIGILSHIDVVPPGNGWSKQPFVPEIENGKMYGRGTIDDKGPLVAALYAMKAVRESGLPIKNHVRHIIGCDEETGHRCIKYYLTKEKGPDLGFSPDGMFSVIHAEKGILRFQIQKERELPNTKELCVIRIKGGTVVNAVPNIAEVWIGGPKEQLEEILREFQEKISKGTAQIREGNLYLAFTGVSAHAMQPWLGENAILSMIRFLKDLPFADYKTREYFKALAALFEDGWEGRGLGIACEDQLSGKLSMNLGILNVEKEHSELKVDIRCPVHVDLDTVWKTIRLTCEKHGFQPEYWQKRPPLYVPKDAQLVQILLDVYEDVTGTREEAITIGGGTYCRDVENFVSFGPVFPGEPELAHEADEFVDLDELVQCARLYAQALYRLLQME</sequence>
<protein>
    <submittedName>
        <fullName evidence="8">Dipeptidase PepV</fullName>
    </submittedName>
</protein>
<dbReference type="PROSITE" id="PS00758">
    <property type="entry name" value="ARGE_DAPE_CPG2_1"/>
    <property type="match status" value="1"/>
</dbReference>
<dbReference type="PANTHER" id="PTHR43808:SF31">
    <property type="entry name" value="N-ACETYL-L-CITRULLINE DEACETYLASE"/>
    <property type="match status" value="1"/>
</dbReference>
<dbReference type="InterPro" id="IPR050072">
    <property type="entry name" value="Peptidase_M20A"/>
</dbReference>
<dbReference type="Pfam" id="PF01546">
    <property type="entry name" value="Peptidase_M20"/>
    <property type="match status" value="1"/>
</dbReference>
<evidence type="ECO:0000256" key="3">
    <source>
        <dbReference type="ARBA" id="ARBA00022670"/>
    </source>
</evidence>
<accession>A0ABN6YYI9</accession>
<dbReference type="RefSeq" id="WP_230105229.1">
    <property type="nucleotide sequence ID" value="NZ_AP024845.1"/>
</dbReference>
<dbReference type="PANTHER" id="PTHR43808">
    <property type="entry name" value="ACETYLORNITHINE DEACETYLASE"/>
    <property type="match status" value="1"/>
</dbReference>
<reference evidence="9" key="1">
    <citation type="journal article" date="2023" name="Int. J. Syst. Evol. Microbiol.">
        <title>Claveliimonas bilis gen. nov., sp. nov., deoxycholic acid-producing bacteria isolated from human faeces, and reclassification of Sellimonas monacensis Zenner et al. 2021 as Claveliimonas monacensis comb. nov.</title>
        <authorList>
            <person name="Hisatomi A."/>
            <person name="Kastawa N.W.E.P.G."/>
            <person name="Song I."/>
            <person name="Ohkuma M."/>
            <person name="Fukiya S."/>
            <person name="Sakamoto M."/>
        </authorList>
    </citation>
    <scope>NUCLEOTIDE SEQUENCE [LARGE SCALE GENOMIC DNA]</scope>
    <source>
        <strain evidence="9">12BBH14</strain>
    </source>
</reference>
<keyword evidence="6" id="KW-0482">Metalloprotease</keyword>
<keyword evidence="3" id="KW-0645">Protease</keyword>
<evidence type="ECO:0000313" key="9">
    <source>
        <dbReference type="Proteomes" id="UP001305815"/>
    </source>
</evidence>
<dbReference type="InterPro" id="IPR010964">
    <property type="entry name" value="M20A_pepV-rel"/>
</dbReference>
<evidence type="ECO:0000256" key="2">
    <source>
        <dbReference type="ARBA" id="ARBA00006247"/>
    </source>
</evidence>
<dbReference type="InterPro" id="IPR002933">
    <property type="entry name" value="Peptidase_M20"/>
</dbReference>
<organism evidence="8 9">
    <name type="scientific">Claveliimonas bilis</name>
    <dbReference type="NCBI Taxonomy" id="3028070"/>
    <lineage>
        <taxon>Bacteria</taxon>
        <taxon>Bacillati</taxon>
        <taxon>Bacillota</taxon>
        <taxon>Clostridia</taxon>
        <taxon>Lachnospirales</taxon>
        <taxon>Lachnospiraceae</taxon>
        <taxon>Claveliimonas</taxon>
    </lineage>
</organism>
<comment type="cofactor">
    <cofactor evidence="1">
        <name>Zn(2+)</name>
        <dbReference type="ChEBI" id="CHEBI:29105"/>
    </cofactor>
</comment>
<keyword evidence="5" id="KW-0862">Zinc</keyword>
<name>A0ABN6YYI9_9FIRM</name>
<dbReference type="InterPro" id="IPR001261">
    <property type="entry name" value="ArgE/DapE_CS"/>
</dbReference>
<evidence type="ECO:0000256" key="6">
    <source>
        <dbReference type="ARBA" id="ARBA00023049"/>
    </source>
</evidence>